<gene>
    <name evidence="1" type="ORF">MLD38_016488</name>
</gene>
<sequence length="106" mass="11613">MHLVFNDFGYGGAPMNYDGRIACGQTKVINSTSITATEYVNWDGIHSSSKPVCCLSNSQEKVFRSAFLKNWSSAIDSKDEDSMAMCPLSANILPLPPVEFIVQSCK</sequence>
<comment type="caution">
    <text evidence="1">The sequence shown here is derived from an EMBL/GenBank/DDBJ whole genome shotgun (WGS) entry which is preliminary data.</text>
</comment>
<dbReference type="EMBL" id="CM042884">
    <property type="protein sequence ID" value="KAI4367865.1"/>
    <property type="molecule type" value="Genomic_DNA"/>
</dbReference>
<reference evidence="2" key="1">
    <citation type="journal article" date="2023" name="Front. Plant Sci.">
        <title>Chromosomal-level genome assembly of Melastoma candidum provides insights into trichome evolution.</title>
        <authorList>
            <person name="Zhong Y."/>
            <person name="Wu W."/>
            <person name="Sun C."/>
            <person name="Zou P."/>
            <person name="Liu Y."/>
            <person name="Dai S."/>
            <person name="Zhou R."/>
        </authorList>
    </citation>
    <scope>NUCLEOTIDE SEQUENCE [LARGE SCALE GENOMIC DNA]</scope>
</reference>
<evidence type="ECO:0000313" key="1">
    <source>
        <dbReference type="EMBL" id="KAI4367865.1"/>
    </source>
</evidence>
<proteinExistence type="predicted"/>
<keyword evidence="2" id="KW-1185">Reference proteome</keyword>
<protein>
    <submittedName>
        <fullName evidence="1">Uncharacterized protein</fullName>
    </submittedName>
</protein>
<name>A0ACB9QN57_9MYRT</name>
<accession>A0ACB9QN57</accession>
<dbReference type="Proteomes" id="UP001057402">
    <property type="component" value="Chromosome 5"/>
</dbReference>
<evidence type="ECO:0000313" key="2">
    <source>
        <dbReference type="Proteomes" id="UP001057402"/>
    </source>
</evidence>
<organism evidence="1 2">
    <name type="scientific">Melastoma candidum</name>
    <dbReference type="NCBI Taxonomy" id="119954"/>
    <lineage>
        <taxon>Eukaryota</taxon>
        <taxon>Viridiplantae</taxon>
        <taxon>Streptophyta</taxon>
        <taxon>Embryophyta</taxon>
        <taxon>Tracheophyta</taxon>
        <taxon>Spermatophyta</taxon>
        <taxon>Magnoliopsida</taxon>
        <taxon>eudicotyledons</taxon>
        <taxon>Gunneridae</taxon>
        <taxon>Pentapetalae</taxon>
        <taxon>rosids</taxon>
        <taxon>malvids</taxon>
        <taxon>Myrtales</taxon>
        <taxon>Melastomataceae</taxon>
        <taxon>Melastomatoideae</taxon>
        <taxon>Melastomateae</taxon>
        <taxon>Melastoma</taxon>
    </lineage>
</organism>